<sequence>MHKNDGIFLFTYFSLSGTLNERTLHALIDGSFLASLNPSLPFSANENKTQPKRRRSPHQTQPNMGFPPKHYYVFFLGTTFHVTKTRED</sequence>
<accession>A0A059A3L4</accession>
<evidence type="ECO:0000313" key="2">
    <source>
        <dbReference type="EMBL" id="KCW48393.1"/>
    </source>
</evidence>
<protein>
    <submittedName>
        <fullName evidence="2">Uncharacterized protein</fullName>
    </submittedName>
</protein>
<dbReference type="Gramene" id="KCW48393">
    <property type="protein sequence ID" value="KCW48393"/>
    <property type="gene ID" value="EUGRSUZ_K02097"/>
</dbReference>
<reference evidence="2" key="1">
    <citation type="submission" date="2013-07" db="EMBL/GenBank/DDBJ databases">
        <title>The genome of Eucalyptus grandis.</title>
        <authorList>
            <person name="Schmutz J."/>
            <person name="Hayes R."/>
            <person name="Myburg A."/>
            <person name="Tuskan G."/>
            <person name="Grattapaglia D."/>
            <person name="Rokhsar D.S."/>
        </authorList>
    </citation>
    <scope>NUCLEOTIDE SEQUENCE</scope>
    <source>
        <tissue evidence="2">Leaf extractions</tissue>
    </source>
</reference>
<dbReference type="AlphaFoldDB" id="A0A059A3L4"/>
<organism evidence="2">
    <name type="scientific">Eucalyptus grandis</name>
    <name type="common">Flooded gum</name>
    <dbReference type="NCBI Taxonomy" id="71139"/>
    <lineage>
        <taxon>Eukaryota</taxon>
        <taxon>Viridiplantae</taxon>
        <taxon>Streptophyta</taxon>
        <taxon>Embryophyta</taxon>
        <taxon>Tracheophyta</taxon>
        <taxon>Spermatophyta</taxon>
        <taxon>Magnoliopsida</taxon>
        <taxon>eudicotyledons</taxon>
        <taxon>Gunneridae</taxon>
        <taxon>Pentapetalae</taxon>
        <taxon>rosids</taxon>
        <taxon>malvids</taxon>
        <taxon>Myrtales</taxon>
        <taxon>Myrtaceae</taxon>
        <taxon>Myrtoideae</taxon>
        <taxon>Eucalypteae</taxon>
        <taxon>Eucalyptus</taxon>
    </lineage>
</organism>
<feature type="region of interest" description="Disordered" evidence="1">
    <location>
        <begin position="40"/>
        <end position="66"/>
    </location>
</feature>
<gene>
    <name evidence="2" type="ORF">EUGRSUZ_K02097</name>
</gene>
<dbReference type="InParanoid" id="A0A059A3L4"/>
<proteinExistence type="predicted"/>
<evidence type="ECO:0000256" key="1">
    <source>
        <dbReference type="SAM" id="MobiDB-lite"/>
    </source>
</evidence>
<name>A0A059A3L4_EUCGR</name>
<dbReference type="EMBL" id="KK198763">
    <property type="protein sequence ID" value="KCW48393.1"/>
    <property type="molecule type" value="Genomic_DNA"/>
</dbReference>